<dbReference type="InterPro" id="IPR000835">
    <property type="entry name" value="HTH_MarR-typ"/>
</dbReference>
<dbReference type="InterPro" id="IPR036388">
    <property type="entry name" value="WH-like_DNA-bd_sf"/>
</dbReference>
<dbReference type="OrthoDB" id="4404499at2"/>
<dbReference type="PROSITE" id="PS50995">
    <property type="entry name" value="HTH_MARR_2"/>
    <property type="match status" value="1"/>
</dbReference>
<proteinExistence type="predicted"/>
<evidence type="ECO:0000313" key="3">
    <source>
        <dbReference type="Proteomes" id="UP000017746"/>
    </source>
</evidence>
<name>U5W1T2_9ACTN</name>
<dbReference type="AlphaFoldDB" id="U5W1T2"/>
<dbReference type="HOGENOM" id="CLU_119504_0_0_11"/>
<dbReference type="SUPFAM" id="SSF46785">
    <property type="entry name" value="Winged helix' DNA-binding domain"/>
    <property type="match status" value="1"/>
</dbReference>
<protein>
    <submittedName>
        <fullName evidence="2">Regulatory protein MarR</fullName>
    </submittedName>
</protein>
<keyword evidence="3" id="KW-1185">Reference proteome</keyword>
<dbReference type="SMART" id="SM00347">
    <property type="entry name" value="HTH_MARR"/>
    <property type="match status" value="1"/>
</dbReference>
<sequence length="168" mass="18192">MSVAYTSRVGNLLGALSLAVVDDLRMATSDAAVVQLADHPGLTIVELGRRLGLTHSAAVRMIDQLESRALVTRARSDQDRRSVVLTLTAAGQQKAADVLAARSAVLATVLEPLSAQDRDQLERLLDLVLDALPRSADHATVVCRMCELAACPQRECPVELSYLRHRQE</sequence>
<dbReference type="InterPro" id="IPR039422">
    <property type="entry name" value="MarR/SlyA-like"/>
</dbReference>
<dbReference type="Proteomes" id="UP000017746">
    <property type="component" value="Chromosome"/>
</dbReference>
<dbReference type="Pfam" id="PF01047">
    <property type="entry name" value="MarR"/>
    <property type="match status" value="1"/>
</dbReference>
<evidence type="ECO:0000259" key="1">
    <source>
        <dbReference type="PROSITE" id="PS50995"/>
    </source>
</evidence>
<dbReference type="PANTHER" id="PTHR33164">
    <property type="entry name" value="TRANSCRIPTIONAL REGULATOR, MARR FAMILY"/>
    <property type="match status" value="1"/>
</dbReference>
<accession>U5W1T2</accession>
<dbReference type="KEGG" id="afs:AFR_23930"/>
<dbReference type="EMBL" id="CP006272">
    <property type="protein sequence ID" value="AGZ43054.1"/>
    <property type="molecule type" value="Genomic_DNA"/>
</dbReference>
<dbReference type="GO" id="GO:0003700">
    <property type="term" value="F:DNA-binding transcription factor activity"/>
    <property type="evidence" value="ECO:0007669"/>
    <property type="project" value="InterPro"/>
</dbReference>
<dbReference type="PATRIC" id="fig|1246995.3.peg.4847"/>
<feature type="domain" description="HTH marR-type" evidence="1">
    <location>
        <begin position="1"/>
        <end position="130"/>
    </location>
</feature>
<organism evidence="2 3">
    <name type="scientific">Actinoplanes friuliensis DSM 7358</name>
    <dbReference type="NCBI Taxonomy" id="1246995"/>
    <lineage>
        <taxon>Bacteria</taxon>
        <taxon>Bacillati</taxon>
        <taxon>Actinomycetota</taxon>
        <taxon>Actinomycetes</taxon>
        <taxon>Micromonosporales</taxon>
        <taxon>Micromonosporaceae</taxon>
        <taxon>Actinoplanes</taxon>
    </lineage>
</organism>
<dbReference type="RefSeq" id="WP_023363644.1">
    <property type="nucleotide sequence ID" value="NC_022657.1"/>
</dbReference>
<dbReference type="Gene3D" id="1.10.10.10">
    <property type="entry name" value="Winged helix-like DNA-binding domain superfamily/Winged helix DNA-binding domain"/>
    <property type="match status" value="1"/>
</dbReference>
<gene>
    <name evidence="2" type="ORF">AFR_23930</name>
</gene>
<dbReference type="PRINTS" id="PR00598">
    <property type="entry name" value="HTHMARR"/>
</dbReference>
<dbReference type="GO" id="GO:0006950">
    <property type="term" value="P:response to stress"/>
    <property type="evidence" value="ECO:0007669"/>
    <property type="project" value="TreeGrafter"/>
</dbReference>
<evidence type="ECO:0000313" key="2">
    <source>
        <dbReference type="EMBL" id="AGZ43054.1"/>
    </source>
</evidence>
<dbReference type="InterPro" id="IPR036390">
    <property type="entry name" value="WH_DNA-bd_sf"/>
</dbReference>
<dbReference type="PANTHER" id="PTHR33164:SF57">
    <property type="entry name" value="MARR-FAMILY TRANSCRIPTIONAL REGULATOR"/>
    <property type="match status" value="1"/>
</dbReference>
<dbReference type="STRING" id="1246995.AFR_23930"/>
<dbReference type="eggNOG" id="COG1846">
    <property type="taxonomic scope" value="Bacteria"/>
</dbReference>
<reference evidence="2 3" key="1">
    <citation type="journal article" date="2014" name="J. Biotechnol.">
        <title>Complete genome sequence of the actinobacterium Actinoplanes friuliensis HAG 010964, producer of the lipopeptide antibiotic friulimycin.</title>
        <authorList>
            <person name="Ruckert C."/>
            <person name="Szczepanowski R."/>
            <person name="Albersmeier A."/>
            <person name="Goesmann A."/>
            <person name="Fischer N."/>
            <person name="Steinkamper A."/>
            <person name="Puhler A."/>
            <person name="Biener R."/>
            <person name="Schwartz D."/>
            <person name="Kalinowski J."/>
        </authorList>
    </citation>
    <scope>NUCLEOTIDE SEQUENCE [LARGE SCALE GENOMIC DNA]</scope>
    <source>
        <strain evidence="2 3">DSM 7358</strain>
    </source>
</reference>